<proteinExistence type="predicted"/>
<evidence type="ECO:0008006" key="3">
    <source>
        <dbReference type="Google" id="ProtNLM"/>
    </source>
</evidence>
<reference evidence="1 2" key="1">
    <citation type="submission" date="2016-08" db="EMBL/GenBank/DDBJ databases">
        <authorList>
            <person name="Loux V."/>
            <person name="Rue O."/>
        </authorList>
    </citation>
    <scope>NUCLEOTIDE SEQUENCE [LARGE SCALE GENOMIC DNA]</scope>
    <source>
        <strain evidence="1 2">AFSSA_08CEB44bac</strain>
    </source>
</reference>
<organism evidence="1 2">
    <name type="scientific">Bacillus cytotoxicus</name>
    <dbReference type="NCBI Taxonomy" id="580165"/>
    <lineage>
        <taxon>Bacteria</taxon>
        <taxon>Bacillati</taxon>
        <taxon>Bacillota</taxon>
        <taxon>Bacilli</taxon>
        <taxon>Bacillales</taxon>
        <taxon>Bacillaceae</taxon>
        <taxon>Bacillus</taxon>
        <taxon>Bacillus cereus group</taxon>
    </lineage>
</organism>
<dbReference type="Gene3D" id="3.40.630.30">
    <property type="match status" value="1"/>
</dbReference>
<dbReference type="SUPFAM" id="SSF55729">
    <property type="entry name" value="Acyl-CoA N-acyltransferases (Nat)"/>
    <property type="match status" value="1"/>
</dbReference>
<dbReference type="EMBL" id="FMIK01000036">
    <property type="protein sequence ID" value="SCL96807.1"/>
    <property type="molecule type" value="Genomic_DNA"/>
</dbReference>
<protein>
    <recommendedName>
        <fullName evidence="3">N-acetyltransferase domain-containing protein</fullName>
    </recommendedName>
</protein>
<dbReference type="RefSeq" id="WP_048724474.1">
    <property type="nucleotide sequence ID" value="NZ_CP024101.1"/>
</dbReference>
<dbReference type="AlphaFoldDB" id="A0AAX2CIY8"/>
<name>A0AAX2CIY8_9BACI</name>
<gene>
    <name evidence="1" type="ORF">BCB44BAC_02786</name>
</gene>
<dbReference type="InterPro" id="IPR016181">
    <property type="entry name" value="Acyl_CoA_acyltransferase"/>
</dbReference>
<comment type="caution">
    <text evidence="1">The sequence shown here is derived from an EMBL/GenBank/DDBJ whole genome shotgun (WGS) entry which is preliminary data.</text>
</comment>
<evidence type="ECO:0000313" key="2">
    <source>
        <dbReference type="Proteomes" id="UP000242164"/>
    </source>
</evidence>
<accession>A0AAX2CIY8</accession>
<dbReference type="Proteomes" id="UP000242164">
    <property type="component" value="Unassembled WGS sequence"/>
</dbReference>
<sequence>MQNKPKLLINLAMHNQQVVGYKIGYELNNEMFYSWLSGVADQYRNQRIDSKLMKAQHQLLKEKGYSIVQTKMKKKWRNMLILNIESGFDIIGTYTNEKGEPKIILQKRLL</sequence>
<dbReference type="CDD" id="cd04301">
    <property type="entry name" value="NAT_SF"/>
    <property type="match status" value="1"/>
</dbReference>
<evidence type="ECO:0000313" key="1">
    <source>
        <dbReference type="EMBL" id="SCL96807.1"/>
    </source>
</evidence>